<gene>
    <name evidence="2" type="ORF">EBB54_09900</name>
</gene>
<evidence type="ECO:0000313" key="3">
    <source>
        <dbReference type="Proteomes" id="UP000274920"/>
    </source>
</evidence>
<accession>A0A3R8KZ91</accession>
<organism evidence="2 3">
    <name type="scientific">Schaedlerella arabinosiphila</name>
    <dbReference type="NCBI Taxonomy" id="2044587"/>
    <lineage>
        <taxon>Bacteria</taxon>
        <taxon>Bacillati</taxon>
        <taxon>Bacillota</taxon>
        <taxon>Clostridia</taxon>
        <taxon>Lachnospirales</taxon>
        <taxon>Lachnospiraceae</taxon>
        <taxon>Schaedlerella</taxon>
    </lineage>
</organism>
<dbReference type="RefSeq" id="WP_125127272.1">
    <property type="nucleotide sequence ID" value="NZ_RHJS01000002.1"/>
</dbReference>
<dbReference type="InterPro" id="IPR029060">
    <property type="entry name" value="PIN-like_dom_sf"/>
</dbReference>
<dbReference type="InterPro" id="IPR002716">
    <property type="entry name" value="PIN_dom"/>
</dbReference>
<reference evidence="2" key="1">
    <citation type="submission" date="2018-10" db="EMBL/GenBank/DDBJ databases">
        <title>Schaedlerella arabinophila gen. nov. sp. nov., isolated from the mouse intestinal tract and comparative analysis with the genome of the closely related altered Schaedler flora strain ASF502.</title>
        <authorList>
            <person name="Miyake S."/>
            <person name="Soh M."/>
            <person name="Seedorf H."/>
        </authorList>
    </citation>
    <scope>NUCLEOTIDE SEQUENCE [LARGE SCALE GENOMIC DNA]</scope>
    <source>
        <strain evidence="2">DSM 106076</strain>
    </source>
</reference>
<dbReference type="SUPFAM" id="SSF88723">
    <property type="entry name" value="PIN domain-like"/>
    <property type="match status" value="1"/>
</dbReference>
<name>A0A3R8KZ91_9FIRM</name>
<evidence type="ECO:0000313" key="2">
    <source>
        <dbReference type="EMBL" id="RRK31639.1"/>
    </source>
</evidence>
<protein>
    <submittedName>
        <fullName evidence="2">PIN domain-containing protein</fullName>
    </submittedName>
</protein>
<proteinExistence type="predicted"/>
<sequence length="135" mass="15488">MKILIDTNIILDVLCKRDDFYKDSAMVWKLCEVKKITGVVSALSIPNIIYIMRKELDAERTKEILNSISLIFTIADLKADDLKKAASMKFKDYEDAVQSACASHIRAEYIITRNIRDFRESKVAAIKPAEFLERI</sequence>
<dbReference type="Gene3D" id="3.40.50.1010">
    <property type="entry name" value="5'-nuclease"/>
    <property type="match status" value="1"/>
</dbReference>
<dbReference type="Proteomes" id="UP000274920">
    <property type="component" value="Unassembled WGS sequence"/>
</dbReference>
<evidence type="ECO:0000259" key="1">
    <source>
        <dbReference type="Pfam" id="PF13470"/>
    </source>
</evidence>
<feature type="domain" description="PIN" evidence="1">
    <location>
        <begin position="2"/>
        <end position="116"/>
    </location>
</feature>
<comment type="caution">
    <text evidence="2">The sequence shown here is derived from an EMBL/GenBank/DDBJ whole genome shotgun (WGS) entry which is preliminary data.</text>
</comment>
<dbReference type="Pfam" id="PF13470">
    <property type="entry name" value="PIN_3"/>
    <property type="match status" value="1"/>
</dbReference>
<keyword evidence="3" id="KW-1185">Reference proteome</keyword>
<dbReference type="EMBL" id="RHJS01000002">
    <property type="protein sequence ID" value="RRK31639.1"/>
    <property type="molecule type" value="Genomic_DNA"/>
</dbReference>
<dbReference type="AlphaFoldDB" id="A0A3R8KZ91"/>